<protein>
    <submittedName>
        <fullName evidence="1">Uncharacterized protein</fullName>
    </submittedName>
</protein>
<reference evidence="2" key="1">
    <citation type="submission" date="2016-10" db="EMBL/GenBank/DDBJ databases">
        <authorList>
            <person name="Varghese N."/>
            <person name="Submissions S."/>
        </authorList>
    </citation>
    <scope>NUCLEOTIDE SEQUENCE [LARGE SCALE GENOMIC DNA]</scope>
    <source>
        <strain evidence="2">DUS833</strain>
    </source>
</reference>
<evidence type="ECO:0000313" key="1">
    <source>
        <dbReference type="EMBL" id="SDR53042.1"/>
    </source>
</evidence>
<accession>A0A1H1JSY2</accession>
<dbReference type="STRING" id="157910.SAMN05445850_5600"/>
<dbReference type="Proteomes" id="UP000199365">
    <property type="component" value="Unassembled WGS sequence"/>
</dbReference>
<name>A0A1H1JSY2_9BURK</name>
<gene>
    <name evidence="1" type="ORF">SAMN05445850_5600</name>
</gene>
<organism evidence="1 2">
    <name type="scientific">Paraburkholderia tuberum</name>
    <dbReference type="NCBI Taxonomy" id="157910"/>
    <lineage>
        <taxon>Bacteria</taxon>
        <taxon>Pseudomonadati</taxon>
        <taxon>Pseudomonadota</taxon>
        <taxon>Betaproteobacteria</taxon>
        <taxon>Burkholderiales</taxon>
        <taxon>Burkholderiaceae</taxon>
        <taxon>Paraburkholderia</taxon>
    </lineage>
</organism>
<dbReference type="AlphaFoldDB" id="A0A1H1JSY2"/>
<evidence type="ECO:0000313" key="2">
    <source>
        <dbReference type="Proteomes" id="UP000199365"/>
    </source>
</evidence>
<keyword evidence="2" id="KW-1185">Reference proteome</keyword>
<dbReference type="EMBL" id="FNKX01000002">
    <property type="protein sequence ID" value="SDR53042.1"/>
    <property type="molecule type" value="Genomic_DNA"/>
</dbReference>
<proteinExistence type="predicted"/>
<sequence length="65" mass="7508">MVFFGSSVYLDSMDFGISFTVSGAMLNVLHWIHIGSNAYDEYTFVPWLNKNVYRRTVDLSHICIQ</sequence>